<evidence type="ECO:0000256" key="10">
    <source>
        <dbReference type="PIRNR" id="PIRNR015761"/>
    </source>
</evidence>
<dbReference type="GO" id="GO:0015627">
    <property type="term" value="C:type II protein secretion system complex"/>
    <property type="evidence" value="ECO:0007669"/>
    <property type="project" value="InterPro"/>
</dbReference>
<keyword evidence="6" id="KW-0812">Transmembrane</keyword>
<evidence type="ECO:0000256" key="2">
    <source>
        <dbReference type="ARBA" id="ARBA00005318"/>
    </source>
</evidence>
<feature type="domain" description="GspL cytoplasmic actin-ATPase-like" evidence="11">
    <location>
        <begin position="5"/>
        <end position="271"/>
    </location>
</feature>
<dbReference type="Pfam" id="PF05134">
    <property type="entry name" value="T2SSL"/>
    <property type="match status" value="1"/>
</dbReference>
<evidence type="ECO:0000259" key="12">
    <source>
        <dbReference type="Pfam" id="PF12693"/>
    </source>
</evidence>
<evidence type="ECO:0000256" key="3">
    <source>
        <dbReference type="ARBA" id="ARBA00022448"/>
    </source>
</evidence>
<keyword evidence="5" id="KW-0997">Cell inner membrane</keyword>
<dbReference type="Gene3D" id="3.30.420.370">
    <property type="match status" value="1"/>
</dbReference>
<comment type="similarity">
    <text evidence="2 10">Belongs to the GSP L family.</text>
</comment>
<dbReference type="InterPro" id="IPR007812">
    <property type="entry name" value="T2SS_protein-GspL"/>
</dbReference>
<dbReference type="InterPro" id="IPR025691">
    <property type="entry name" value="GspL_pp_dom"/>
</dbReference>
<evidence type="ECO:0000256" key="6">
    <source>
        <dbReference type="ARBA" id="ARBA00022692"/>
    </source>
</evidence>
<evidence type="ECO:0000256" key="8">
    <source>
        <dbReference type="ARBA" id="ARBA00022989"/>
    </source>
</evidence>
<evidence type="ECO:0000256" key="7">
    <source>
        <dbReference type="ARBA" id="ARBA00022927"/>
    </source>
</evidence>
<evidence type="ECO:0000256" key="4">
    <source>
        <dbReference type="ARBA" id="ARBA00022475"/>
    </source>
</evidence>
<feature type="domain" description="GspL periplasmic" evidence="12">
    <location>
        <begin position="275"/>
        <end position="434"/>
    </location>
</feature>
<evidence type="ECO:0000313" key="14">
    <source>
        <dbReference type="Proteomes" id="UP000239007"/>
    </source>
</evidence>
<comment type="caution">
    <text evidence="13">The sequence shown here is derived from an EMBL/GenBank/DDBJ whole genome shotgun (WGS) entry which is preliminary data.</text>
</comment>
<comment type="function">
    <text evidence="10">Inner membrane component of the type II secretion system required for the energy-dependent secretion of extracellular factors such as proteases and toxins from the periplasm.</text>
</comment>
<evidence type="ECO:0000256" key="1">
    <source>
        <dbReference type="ARBA" id="ARBA00004377"/>
    </source>
</evidence>
<keyword evidence="7 10" id="KW-0653">Protein transport</keyword>
<dbReference type="CDD" id="cd24017">
    <property type="entry name" value="ASKHA_T2SSL_N"/>
    <property type="match status" value="1"/>
</dbReference>
<keyword evidence="3 10" id="KW-0813">Transport</keyword>
<dbReference type="SUPFAM" id="SSF53067">
    <property type="entry name" value="Actin-like ATPase domain"/>
    <property type="match status" value="2"/>
</dbReference>
<dbReference type="AlphaFoldDB" id="A0A2S7UUH0"/>
<dbReference type="InterPro" id="IPR024230">
    <property type="entry name" value="GspL_cyto_dom"/>
</dbReference>
<organism evidence="13 14">
    <name type="scientific">Psychrosphaera saromensis</name>
    <dbReference type="NCBI Taxonomy" id="716813"/>
    <lineage>
        <taxon>Bacteria</taxon>
        <taxon>Pseudomonadati</taxon>
        <taxon>Pseudomonadota</taxon>
        <taxon>Gammaproteobacteria</taxon>
        <taxon>Alteromonadales</taxon>
        <taxon>Pseudoalteromonadaceae</taxon>
        <taxon>Psychrosphaera</taxon>
    </lineage>
</organism>
<evidence type="ECO:0000313" key="13">
    <source>
        <dbReference type="EMBL" id="PQJ52920.1"/>
    </source>
</evidence>
<dbReference type="GO" id="GO:0015628">
    <property type="term" value="P:protein secretion by the type II secretion system"/>
    <property type="evidence" value="ECO:0007669"/>
    <property type="project" value="InterPro"/>
</dbReference>
<keyword evidence="4" id="KW-1003">Cell membrane</keyword>
<dbReference type="Gene3D" id="3.30.1360.100">
    <property type="entry name" value="General secretion pathway protein M, EpsM"/>
    <property type="match status" value="1"/>
</dbReference>
<dbReference type="RefSeq" id="WP_181135835.1">
    <property type="nucleotide sequence ID" value="NZ_BMYG01000008.1"/>
</dbReference>
<dbReference type="InterPro" id="IPR043129">
    <property type="entry name" value="ATPase_NBD"/>
</dbReference>
<comment type="subcellular location">
    <subcellularLocation>
        <location evidence="1">Cell inner membrane</location>
        <topology evidence="1">Single-pass membrane protein</topology>
    </subcellularLocation>
</comment>
<dbReference type="Proteomes" id="UP000239007">
    <property type="component" value="Unassembled WGS sequence"/>
</dbReference>
<dbReference type="Pfam" id="PF12693">
    <property type="entry name" value="GspL_C"/>
    <property type="match status" value="1"/>
</dbReference>
<evidence type="ECO:0000259" key="11">
    <source>
        <dbReference type="Pfam" id="PF05134"/>
    </source>
</evidence>
<dbReference type="EMBL" id="MSCH01000003">
    <property type="protein sequence ID" value="PQJ52920.1"/>
    <property type="molecule type" value="Genomic_DNA"/>
</dbReference>
<evidence type="ECO:0000256" key="9">
    <source>
        <dbReference type="ARBA" id="ARBA00023136"/>
    </source>
</evidence>
<dbReference type="GO" id="GO:0005886">
    <property type="term" value="C:plasma membrane"/>
    <property type="evidence" value="ECO:0007669"/>
    <property type="project" value="UniProtKB-SubCell"/>
</dbReference>
<sequence>MSEKLILRLSSQNSSSIPWLVWSQATKEVIVSGELEHQDNLSVLTDYAKGRHVTVLVDSADVRLHRHIMPSKPTRQLLKALPFMLEDELAEDIEKLHFAIEQTGYDKELEKYWVNITIVKRTLLQNWLDRLAQANIQIKSMLPDVLTLPDVSAESGQNSKTISILGYANGWLIREGAWSGWFLTDSWLPLYFQKLLPQNNKADDDSAETAITPDQIQLNYFSPLPAELTANLIESERVNLIAAEPELPMLLLAQQADKLKWSLLQGDFAPKKAISKNWALWRPAAALLLITLSIQFVMTIAKWQSASSQLEVAKAELGNMYQAAFPKEKLRINILRTQLKRKVAAVGGTDNRELGGFTAFMAKLTPTFKKRPNVNVDSIRYDEKRGELRLNASAPSFQQFEQFKNDIEKLGLQVKQGAVNNEGNKVEGSLSIQEAE</sequence>
<keyword evidence="9" id="KW-0472">Membrane</keyword>
<gene>
    <name evidence="13" type="ORF">BTO11_04135</name>
</gene>
<dbReference type="NCBIfam" id="TIGR01709">
    <property type="entry name" value="typeII_sec_gspL"/>
    <property type="match status" value="1"/>
</dbReference>
<dbReference type="Gene3D" id="3.30.420.380">
    <property type="match status" value="1"/>
</dbReference>
<evidence type="ECO:0000256" key="5">
    <source>
        <dbReference type="ARBA" id="ARBA00022519"/>
    </source>
</evidence>
<protein>
    <recommendedName>
        <fullName evidence="10">Type II secretion system protein L</fullName>
        <shortName evidence="10">T2SS protein L</shortName>
    </recommendedName>
</protein>
<reference evidence="13 14" key="1">
    <citation type="submission" date="2016-12" db="EMBL/GenBank/DDBJ databases">
        <title>Diversity of luminous bacteria.</title>
        <authorList>
            <person name="Yoshizawa S."/>
            <person name="Kogure K."/>
        </authorList>
    </citation>
    <scope>NUCLEOTIDE SEQUENCE [LARGE SCALE GENOMIC DNA]</scope>
    <source>
        <strain evidence="13 14">SA4-48</strain>
    </source>
</reference>
<proteinExistence type="inferred from homology"/>
<dbReference type="PIRSF" id="PIRSF015761">
    <property type="entry name" value="Protein_L"/>
    <property type="match status" value="1"/>
</dbReference>
<keyword evidence="14" id="KW-1185">Reference proteome</keyword>
<accession>A0A2S7UUH0</accession>
<dbReference type="GO" id="GO:0009276">
    <property type="term" value="C:Gram-negative-bacterium-type cell wall"/>
    <property type="evidence" value="ECO:0007669"/>
    <property type="project" value="InterPro"/>
</dbReference>
<keyword evidence="8" id="KW-1133">Transmembrane helix</keyword>
<name>A0A2S7UUH0_9GAMM</name>